<protein>
    <submittedName>
        <fullName evidence="2">Uncharacterized protein</fullName>
    </submittedName>
</protein>
<evidence type="ECO:0000256" key="1">
    <source>
        <dbReference type="SAM" id="MobiDB-lite"/>
    </source>
</evidence>
<gene>
    <name evidence="2" type="ORF">Tco_0819799</name>
</gene>
<feature type="compositionally biased region" description="Polar residues" evidence="1">
    <location>
        <begin position="239"/>
        <end position="253"/>
    </location>
</feature>
<proteinExistence type="predicted"/>
<evidence type="ECO:0000313" key="3">
    <source>
        <dbReference type="Proteomes" id="UP001151760"/>
    </source>
</evidence>
<comment type="caution">
    <text evidence="2">The sequence shown here is derived from an EMBL/GenBank/DDBJ whole genome shotgun (WGS) entry which is preliminary data.</text>
</comment>
<dbReference type="Proteomes" id="UP001151760">
    <property type="component" value="Unassembled WGS sequence"/>
</dbReference>
<feature type="compositionally biased region" description="Low complexity" evidence="1">
    <location>
        <begin position="228"/>
        <end position="238"/>
    </location>
</feature>
<name>A0ABQ5A7L0_9ASTR</name>
<dbReference type="PANTHER" id="PTHR35317">
    <property type="entry name" value="OS04G0629600 PROTEIN"/>
    <property type="match status" value="1"/>
</dbReference>
<dbReference type="PANTHER" id="PTHR35317:SF35">
    <property type="entry name" value="DUF4219 DOMAIN-CONTAINING PROTEIN"/>
    <property type="match status" value="1"/>
</dbReference>
<feature type="region of interest" description="Disordered" evidence="1">
    <location>
        <begin position="552"/>
        <end position="593"/>
    </location>
</feature>
<keyword evidence="3" id="KW-1185">Reference proteome</keyword>
<dbReference type="EMBL" id="BQNB010012059">
    <property type="protein sequence ID" value="GJS98629.1"/>
    <property type="molecule type" value="Genomic_DNA"/>
</dbReference>
<dbReference type="Pfam" id="PF14223">
    <property type="entry name" value="Retrotran_gag_2"/>
    <property type="match status" value="1"/>
</dbReference>
<reference evidence="2" key="2">
    <citation type="submission" date="2022-01" db="EMBL/GenBank/DDBJ databases">
        <authorList>
            <person name="Yamashiro T."/>
            <person name="Shiraishi A."/>
            <person name="Satake H."/>
            <person name="Nakayama K."/>
        </authorList>
    </citation>
    <scope>NUCLEOTIDE SEQUENCE</scope>
</reference>
<sequence length="593" mass="67356">MEVGTTTTNLTARLPILNPGDYDLWLMRIEQYFLMTDYSLWEVIKNGNKVLRRTVRTVEQEYEPTTAEEKQDRRNEMKARATLLMALPNKDQLKFHSYQDAKLLMEAIEKRYGGNKESKKVQRTLLKQQYENFAALSSETMDQTFDRLQKLISQLEIQGEVINQEDMNLKLLRSLPSEWKTHALIWRNKVEIETISLDDLYNNLKIYKPELTSSLSTSQNSQNVAFVSNNTNNTNNTNKADNSAHGVNTAHTQDNGVNSTYNLCDAVICAFLANGHAGNQSKKVYQENWEEAGYKWFLRNQENKGRENNSRTVPIESPTQNALIAQDGIGGYDWSYQAEKEKPTNHALMAFTSSGSSSSSDSEVDSCSKTYVKAYDTLKEQYDNLSSDYRKSQFNLLSYKAGLESVKARLAHYKKNEAVFEESIDVLRLEVRLRDNALNEYKMNLEKSKKRKRLFKIGIGYDAATAASPAVESFVNLTDKSRSDKGYQSVPSPLSGNFIPHKSDLTFIDEIVQSENMDVTTVISPSNVKTVEIKGVSNTVESNTIRMNNSSAPIIKDWNSDDESEVEPNDRTVRPSTKKIKSVKTVRETDAPK</sequence>
<feature type="region of interest" description="Disordered" evidence="1">
    <location>
        <begin position="228"/>
        <end position="253"/>
    </location>
</feature>
<accession>A0ABQ5A7L0</accession>
<reference evidence="2" key="1">
    <citation type="journal article" date="2022" name="Int. J. Mol. Sci.">
        <title>Draft Genome of Tanacetum Coccineum: Genomic Comparison of Closely Related Tanacetum-Family Plants.</title>
        <authorList>
            <person name="Yamashiro T."/>
            <person name="Shiraishi A."/>
            <person name="Nakayama K."/>
            <person name="Satake H."/>
        </authorList>
    </citation>
    <scope>NUCLEOTIDE SEQUENCE</scope>
</reference>
<organism evidence="2 3">
    <name type="scientific">Tanacetum coccineum</name>
    <dbReference type="NCBI Taxonomy" id="301880"/>
    <lineage>
        <taxon>Eukaryota</taxon>
        <taxon>Viridiplantae</taxon>
        <taxon>Streptophyta</taxon>
        <taxon>Embryophyta</taxon>
        <taxon>Tracheophyta</taxon>
        <taxon>Spermatophyta</taxon>
        <taxon>Magnoliopsida</taxon>
        <taxon>eudicotyledons</taxon>
        <taxon>Gunneridae</taxon>
        <taxon>Pentapetalae</taxon>
        <taxon>asterids</taxon>
        <taxon>campanulids</taxon>
        <taxon>Asterales</taxon>
        <taxon>Asteraceae</taxon>
        <taxon>Asteroideae</taxon>
        <taxon>Anthemideae</taxon>
        <taxon>Anthemidinae</taxon>
        <taxon>Tanacetum</taxon>
    </lineage>
</organism>
<evidence type="ECO:0000313" key="2">
    <source>
        <dbReference type="EMBL" id="GJS98629.1"/>
    </source>
</evidence>